<dbReference type="GO" id="GO:0006629">
    <property type="term" value="P:lipid metabolic process"/>
    <property type="evidence" value="ECO:0007669"/>
    <property type="project" value="InterPro"/>
</dbReference>
<reference evidence="3 4" key="1">
    <citation type="submission" date="2016-11" db="EMBL/GenBank/DDBJ databases">
        <authorList>
            <person name="Jaros S."/>
            <person name="Januszkiewicz K."/>
            <person name="Wedrychowicz H."/>
        </authorList>
    </citation>
    <scope>NUCLEOTIDE SEQUENCE [LARGE SCALE GENOMIC DNA]</scope>
    <source>
        <strain evidence="3 4">ACAM 12</strain>
    </source>
</reference>
<dbReference type="Proteomes" id="UP000190911">
    <property type="component" value="Chromosome I"/>
</dbReference>
<gene>
    <name evidence="3" type="ORF">SAMN05878437_1019</name>
</gene>
<keyword evidence="4" id="KW-1185">Reference proteome</keyword>
<evidence type="ECO:0000313" key="4">
    <source>
        <dbReference type="Proteomes" id="UP000190911"/>
    </source>
</evidence>
<dbReference type="PANTHER" id="PTHR46211">
    <property type="entry name" value="GLYCEROPHOSPHORYL DIESTER PHOSPHODIESTERASE"/>
    <property type="match status" value="1"/>
</dbReference>
<dbReference type="GO" id="GO:0008081">
    <property type="term" value="F:phosphoric diester hydrolase activity"/>
    <property type="evidence" value="ECO:0007669"/>
    <property type="project" value="InterPro"/>
</dbReference>
<dbReference type="SUPFAM" id="SSF51695">
    <property type="entry name" value="PLC-like phosphodiesterases"/>
    <property type="match status" value="1"/>
</dbReference>
<dbReference type="InParanoid" id="A0A1M7FPH5"/>
<evidence type="ECO:0000313" key="3">
    <source>
        <dbReference type="EMBL" id="SHM06022.1"/>
    </source>
</evidence>
<dbReference type="PROSITE" id="PS51704">
    <property type="entry name" value="GP_PDE"/>
    <property type="match status" value="1"/>
</dbReference>
<dbReference type="STRING" id="29571.SAMN05878437_1019"/>
<dbReference type="EMBL" id="LT670847">
    <property type="protein sequence ID" value="SHM06022.1"/>
    <property type="molecule type" value="Genomic_DNA"/>
</dbReference>
<feature type="domain" description="GP-PDE" evidence="2">
    <location>
        <begin position="52"/>
        <end position="322"/>
    </location>
</feature>
<organism evidence="3 4">
    <name type="scientific">Vreelandella subglaciescola</name>
    <dbReference type="NCBI Taxonomy" id="29571"/>
    <lineage>
        <taxon>Bacteria</taxon>
        <taxon>Pseudomonadati</taxon>
        <taxon>Pseudomonadota</taxon>
        <taxon>Gammaproteobacteria</taxon>
        <taxon>Oceanospirillales</taxon>
        <taxon>Halomonadaceae</taxon>
        <taxon>Vreelandella</taxon>
    </lineage>
</organism>
<dbReference type="FunCoup" id="A0A1M7FPH5">
    <property type="interactions" value="51"/>
</dbReference>
<dbReference type="RefSeq" id="WP_079551824.1">
    <property type="nucleotide sequence ID" value="NZ_LT670847.1"/>
</dbReference>
<evidence type="ECO:0000256" key="1">
    <source>
        <dbReference type="SAM" id="SignalP"/>
    </source>
</evidence>
<dbReference type="PANTHER" id="PTHR46211:SF7">
    <property type="entry name" value="GLYCEROPHOSPHODIESTER PHOSPHODIESTERASE"/>
    <property type="match status" value="1"/>
</dbReference>
<dbReference type="InterPro" id="IPR030395">
    <property type="entry name" value="GP_PDE_dom"/>
</dbReference>
<dbReference type="AlphaFoldDB" id="A0A1M7FPH5"/>
<proteinExistence type="predicted"/>
<name>A0A1M7FPH5_9GAMM</name>
<keyword evidence="1" id="KW-0732">Signal</keyword>
<feature type="signal peptide" evidence="1">
    <location>
        <begin position="1"/>
        <end position="35"/>
    </location>
</feature>
<dbReference type="Pfam" id="PF03009">
    <property type="entry name" value="GDPD"/>
    <property type="match status" value="1"/>
</dbReference>
<dbReference type="InterPro" id="IPR017946">
    <property type="entry name" value="PLC-like_Pdiesterase_TIM-brl"/>
</dbReference>
<sequence length="323" mass="35172">MLQRLSSFSSPSLPNAAGGLSVFLVAAGMATPALAATPASALEQQQDDLAAFQVIAHRGASGHAPESTLAAFTLAHEQGADYLEMDAQLTADGKLVVFHDDTIERTSDGTGHINDYTLAELKALDVGTWFNQANPEKADDAFKGARLLTLDEVFEAFGHDARYYIEAKSPALNPGLEDALLAKLKEYDMIQAGRVLVQSFNQPSLLKLHEQSPALPLVQLLWYYPDEENAGQLKEWTDVTPGSGNVDDTDFQTIADYAVGIGTNFIYEGAPVISADFVDQAQDNDLRVHVYTVNDTDDMQTLLDWGVDGMFTNYPDRLLELAR</sequence>
<dbReference type="CDD" id="cd08601">
    <property type="entry name" value="GDPD_SaGlpQ_like"/>
    <property type="match status" value="1"/>
</dbReference>
<protein>
    <submittedName>
        <fullName evidence="3">Glycerophosphoryl diester phosphodiesterase</fullName>
    </submittedName>
</protein>
<evidence type="ECO:0000259" key="2">
    <source>
        <dbReference type="PROSITE" id="PS51704"/>
    </source>
</evidence>
<dbReference type="Gene3D" id="3.20.20.190">
    <property type="entry name" value="Phosphatidylinositol (PI) phosphodiesterase"/>
    <property type="match status" value="1"/>
</dbReference>
<dbReference type="OrthoDB" id="9795622at2"/>
<feature type="chain" id="PRO_5013110844" evidence="1">
    <location>
        <begin position="36"/>
        <end position="323"/>
    </location>
</feature>
<accession>A0A1M7FPH5</accession>